<feature type="compositionally biased region" description="Basic and acidic residues" evidence="2">
    <location>
        <begin position="541"/>
        <end position="557"/>
    </location>
</feature>
<dbReference type="AlphaFoldDB" id="X6N2L9"/>
<feature type="transmembrane region" description="Helical" evidence="3">
    <location>
        <begin position="708"/>
        <end position="729"/>
    </location>
</feature>
<feature type="compositionally biased region" description="Polar residues" evidence="2">
    <location>
        <begin position="322"/>
        <end position="332"/>
    </location>
</feature>
<feature type="transmembrane region" description="Helical" evidence="3">
    <location>
        <begin position="736"/>
        <end position="757"/>
    </location>
</feature>
<organism evidence="4 5">
    <name type="scientific">Reticulomyxa filosa</name>
    <dbReference type="NCBI Taxonomy" id="46433"/>
    <lineage>
        <taxon>Eukaryota</taxon>
        <taxon>Sar</taxon>
        <taxon>Rhizaria</taxon>
        <taxon>Retaria</taxon>
        <taxon>Foraminifera</taxon>
        <taxon>Monothalamids</taxon>
        <taxon>Reticulomyxidae</taxon>
        <taxon>Reticulomyxa</taxon>
    </lineage>
</organism>
<feature type="transmembrane region" description="Helical" evidence="3">
    <location>
        <begin position="769"/>
        <end position="786"/>
    </location>
</feature>
<keyword evidence="3" id="KW-0812">Transmembrane</keyword>
<feature type="compositionally biased region" description="Basic and acidic residues" evidence="2">
    <location>
        <begin position="64"/>
        <end position="76"/>
    </location>
</feature>
<feature type="transmembrane region" description="Helical" evidence="3">
    <location>
        <begin position="791"/>
        <end position="808"/>
    </location>
</feature>
<comment type="caution">
    <text evidence="4">The sequence shown here is derived from an EMBL/GenBank/DDBJ whole genome shotgun (WGS) entry which is preliminary data.</text>
</comment>
<dbReference type="PANTHER" id="PTHR23158:SF33">
    <property type="entry name" value="TRANSPORT AND GOLGI ORGANIZATION PROTEIN 1"/>
    <property type="match status" value="1"/>
</dbReference>
<feature type="region of interest" description="Disordered" evidence="2">
    <location>
        <begin position="303"/>
        <end position="332"/>
    </location>
</feature>
<feature type="region of interest" description="Disordered" evidence="2">
    <location>
        <begin position="337"/>
        <end position="356"/>
    </location>
</feature>
<reference evidence="4 5" key="1">
    <citation type="journal article" date="2013" name="Curr. Biol.">
        <title>The Genome of the Foraminiferan Reticulomyxa filosa.</title>
        <authorList>
            <person name="Glockner G."/>
            <person name="Hulsmann N."/>
            <person name="Schleicher M."/>
            <person name="Noegel A.A."/>
            <person name="Eichinger L."/>
            <person name="Gallinger C."/>
            <person name="Pawlowski J."/>
            <person name="Sierra R."/>
            <person name="Euteneuer U."/>
            <person name="Pillet L."/>
            <person name="Moustafa A."/>
            <person name="Platzer M."/>
            <person name="Groth M."/>
            <person name="Szafranski K."/>
            <person name="Schliwa M."/>
        </authorList>
    </citation>
    <scope>NUCLEOTIDE SEQUENCE [LARGE SCALE GENOMIC DNA]</scope>
</reference>
<feature type="compositionally biased region" description="Basic and acidic residues" evidence="2">
    <location>
        <begin position="362"/>
        <end position="375"/>
    </location>
</feature>
<evidence type="ECO:0000256" key="2">
    <source>
        <dbReference type="SAM" id="MobiDB-lite"/>
    </source>
</evidence>
<feature type="compositionally biased region" description="Acidic residues" evidence="2">
    <location>
        <begin position="445"/>
        <end position="461"/>
    </location>
</feature>
<feature type="compositionally biased region" description="Low complexity" evidence="2">
    <location>
        <begin position="81"/>
        <end position="102"/>
    </location>
</feature>
<keyword evidence="1" id="KW-0175">Coiled coil</keyword>
<proteinExistence type="predicted"/>
<keyword evidence="3" id="KW-1133">Transmembrane helix</keyword>
<feature type="compositionally biased region" description="Basic and acidic residues" evidence="2">
    <location>
        <begin position="384"/>
        <end position="410"/>
    </location>
</feature>
<accession>X6N2L9</accession>
<feature type="transmembrane region" description="Helical" evidence="3">
    <location>
        <begin position="606"/>
        <end position="626"/>
    </location>
</feature>
<feature type="compositionally biased region" description="Basic and acidic residues" evidence="2">
    <location>
        <begin position="508"/>
        <end position="531"/>
    </location>
</feature>
<feature type="transmembrane region" description="Helical" evidence="3">
    <location>
        <begin position="633"/>
        <end position="653"/>
    </location>
</feature>
<keyword evidence="5" id="KW-1185">Reference proteome</keyword>
<evidence type="ECO:0000313" key="4">
    <source>
        <dbReference type="EMBL" id="ETO19974.1"/>
    </source>
</evidence>
<dbReference type="Proteomes" id="UP000023152">
    <property type="component" value="Unassembled WGS sequence"/>
</dbReference>
<feature type="compositionally biased region" description="Basic and acidic residues" evidence="2">
    <location>
        <begin position="480"/>
        <end position="498"/>
    </location>
</feature>
<protein>
    <submittedName>
        <fullName evidence="4">Uncharacterized protein</fullName>
    </submittedName>
</protein>
<evidence type="ECO:0000256" key="1">
    <source>
        <dbReference type="ARBA" id="ARBA00023054"/>
    </source>
</evidence>
<feature type="region of interest" description="Disordered" evidence="2">
    <location>
        <begin position="362"/>
        <end position="557"/>
    </location>
</feature>
<evidence type="ECO:0000313" key="5">
    <source>
        <dbReference type="Proteomes" id="UP000023152"/>
    </source>
</evidence>
<name>X6N2L9_RETFI</name>
<keyword evidence="3" id="KW-0472">Membrane</keyword>
<sequence>MSKLSVKSVPAPYDIQNPHEIMVEANPKWISAKAQRTHVFANASAHTQLTDDVYQHMLLNMTGKNDERRNSGDKKNFWNASSTNTPTHTHTTSHQESSSHFSHPPFINSGDITLHISTPDSTTTNKQKEDHIAPRVANNPFAPLPPSRISIHTFAQTSNRLYTYTFLHVHVPFPFFFFFFPSPSSPPSLFVKREGRDVRRWKNIFYTKLQIHYIHIDFIIYYIYSESSIHNNSIERKDLDTTISVDTPSVGLPSQSHGTKKFAKPLSINTDASAFLVDEKDISPTKQDKVHSHDKTDHELADALQSEDLDNQQKTKIKTRQNNHWSTQSPTVRTLVAHSHEEERMGTPPSASHHIRYEDLMQLPKGDKDKPNDRGDGDDDIQDNENKKKQEKEEDTKELDQKKGEEKNEEREQEQEDKEEEEEEQKGKEEEEDVEEKEETKKGDDDDDNDEDDENEDEEKEEEKREKEDKRKNKIKKQTTKKDRDKYVDKRQEKEKVGKRANTQDIGSDNKSDNENENDHDNGNDNNKNNDNDNVADDDDGYHNNEEENENSKEQIKHKENVIEANRVIIHENVLQQTIPKDDAVQGLNSTTELSWAQIGKTSFHLSFYFLFPMLVNQTLTGFVYAKRRDEQPFNIFFGIILLLSEIVIAFKYTRNTYQLALHTQQNLQNDAVSNHQRILYHTFYQCQTYVHQDMSHFYLQQVSSPEYWYYGFVPCLLLLFELICSIFIQSTLDRIVVLSLTVVLLTVEAIVVAWKRPYLIHLDQKCQIFWRCLTLFAICVLFACINQNVAALIIGIFVSIATIMYLLKDCLCAKANDVLQLDEASDYVELHVTSNNKHQPYALVSLDDRNGPQQRDVESMHYEGVNSQEGGQEIELETLGIAEDTISNEEKVFQKLPGFVYAKGGIPALNRSERTFSSKQTTQNSDKDQYWRDNQLQCGHIHWIFTKRTISTSFAPVEKHA</sequence>
<feature type="compositionally biased region" description="Basic and acidic residues" evidence="2">
    <location>
        <begin position="462"/>
        <end position="471"/>
    </location>
</feature>
<gene>
    <name evidence="4" type="ORF">RFI_17248</name>
</gene>
<dbReference type="EMBL" id="ASPP01013086">
    <property type="protein sequence ID" value="ETO19974.1"/>
    <property type="molecule type" value="Genomic_DNA"/>
</dbReference>
<feature type="region of interest" description="Disordered" evidence="2">
    <location>
        <begin position="63"/>
        <end position="102"/>
    </location>
</feature>
<dbReference type="InterPro" id="IPR051500">
    <property type="entry name" value="cTAGE_MIA/OTOR"/>
</dbReference>
<feature type="compositionally biased region" description="Acidic residues" evidence="2">
    <location>
        <begin position="411"/>
        <end position="437"/>
    </location>
</feature>
<evidence type="ECO:0000256" key="3">
    <source>
        <dbReference type="SAM" id="Phobius"/>
    </source>
</evidence>
<dbReference type="PANTHER" id="PTHR23158">
    <property type="entry name" value="MELANOMA INHIBITORY ACTIVITY-RELATED"/>
    <property type="match status" value="1"/>
</dbReference>